<dbReference type="WBParaSite" id="Minc3s02210g28875">
    <property type="protein sequence ID" value="Minc3s02210g28875"/>
    <property type="gene ID" value="Minc3s02210g28875"/>
</dbReference>
<keyword evidence="7" id="KW-0472">Membrane</keyword>
<feature type="compositionally biased region" description="Low complexity" evidence="6">
    <location>
        <begin position="275"/>
        <end position="287"/>
    </location>
</feature>
<sequence>MADVDEDPYAVSSDSDDENSKKPPPKIAIEGRTGDLKQIKEALKTDEKKSVKDEKMLEEIEALRREKAEEMSRMKRDFEEGRAGGVAQIQKESLEGVGKENLASMKEMFEKEPGKEFVPQRDDLFNELQQKADHQKIKNNFERTAEDEEKQKDCCICSKVVYPVEKIWVGKQLYHTNCFKCSKCGKKLSQNAFNSHKGVLYCKPHMLEVLHPDRVGQFAAEELDDTQMDEENDDEFAVSSKPKQLASDVVRAGGTNIGDELAQLKSSLKDKKESWQSSATAGAQTSAVDEEEKRRQLEEIKGSVSEVKQKWKTGDVEGANLADDAAKQEELEALKKGVNVKQRFQPPSGGDVQKCYDRSELDTSAISDARKSFIEGSAFTSPKTESSAAGELSELKFTEMNAFKDKFEKGKGDVEEIEKAKIELDLQLKELKKTFEKPESEMSPEERAAKKKVEIEAEFARYKLARKLQAKKAKEEAEGNGGGGDEEHEEGEKELDVQIKLAGKAREKFKQIEAQGQAGIPQPGTGATQQKTPSKWDKKAEGPAEVVNRRVVDDDSETEEEFDVKNLMAKFKNIATMEPKEREKNLEELEALRLEARNLREQFEKTNQMESSEKSEEKRKQMEEEFKQLKGESESPERIGTRAGRSSSLHKQRGKGRRSNSGSPCFKNGSQMGEDSQERSEKGREIANAPKVNKVVCCNRETSPFCPSPTSTTKLMDNKASAASALRLFSAFLTGLAIGLLLVPRIFGR</sequence>
<feature type="compositionally biased region" description="Basic and acidic residues" evidence="6">
    <location>
        <begin position="611"/>
        <end position="640"/>
    </location>
</feature>
<organism evidence="9 10">
    <name type="scientific">Meloidogyne incognita</name>
    <name type="common">Southern root-knot nematode worm</name>
    <name type="synonym">Oxyuris incognita</name>
    <dbReference type="NCBI Taxonomy" id="6306"/>
    <lineage>
        <taxon>Eukaryota</taxon>
        <taxon>Metazoa</taxon>
        <taxon>Ecdysozoa</taxon>
        <taxon>Nematoda</taxon>
        <taxon>Chromadorea</taxon>
        <taxon>Rhabditida</taxon>
        <taxon>Tylenchina</taxon>
        <taxon>Tylenchomorpha</taxon>
        <taxon>Tylenchoidea</taxon>
        <taxon>Meloidogynidae</taxon>
        <taxon>Meloidogyninae</taxon>
        <taxon>Meloidogyne</taxon>
        <taxon>Meloidogyne incognita group</taxon>
    </lineage>
</organism>
<reference evidence="10" key="1">
    <citation type="submission" date="2022-11" db="UniProtKB">
        <authorList>
            <consortium name="WormBaseParasite"/>
        </authorList>
    </citation>
    <scope>IDENTIFICATION</scope>
</reference>
<dbReference type="SUPFAM" id="SSF57716">
    <property type="entry name" value="Glucocorticoid receptor-like (DNA-binding domain)"/>
    <property type="match status" value="2"/>
</dbReference>
<feature type="compositionally biased region" description="Basic and acidic residues" evidence="6">
    <location>
        <begin position="676"/>
        <end position="685"/>
    </location>
</feature>
<feature type="domain" description="LIM zinc-binding" evidence="8">
    <location>
        <begin position="152"/>
        <end position="212"/>
    </location>
</feature>
<dbReference type="Proteomes" id="UP000887563">
    <property type="component" value="Unplaced"/>
</dbReference>
<feature type="coiled-coil region" evidence="5">
    <location>
        <begin position="53"/>
        <end position="80"/>
    </location>
</feature>
<keyword evidence="7" id="KW-0812">Transmembrane</keyword>
<evidence type="ECO:0000313" key="9">
    <source>
        <dbReference type="Proteomes" id="UP000887563"/>
    </source>
</evidence>
<evidence type="ECO:0000313" key="10">
    <source>
        <dbReference type="WBParaSite" id="Minc3s02210g28875"/>
    </source>
</evidence>
<evidence type="ECO:0000256" key="2">
    <source>
        <dbReference type="ARBA" id="ARBA00022833"/>
    </source>
</evidence>
<feature type="compositionally biased region" description="Basic and acidic residues" evidence="6">
    <location>
        <begin position="534"/>
        <end position="553"/>
    </location>
</feature>
<dbReference type="InterPro" id="IPR001781">
    <property type="entry name" value="Znf_LIM"/>
</dbReference>
<feature type="compositionally biased region" description="Basic residues" evidence="6">
    <location>
        <begin position="648"/>
        <end position="658"/>
    </location>
</feature>
<feature type="region of interest" description="Disordered" evidence="6">
    <location>
        <begin position="273"/>
        <end position="294"/>
    </location>
</feature>
<feature type="region of interest" description="Disordered" evidence="6">
    <location>
        <begin position="1"/>
        <end position="35"/>
    </location>
</feature>
<dbReference type="SMART" id="SM00132">
    <property type="entry name" value="LIM"/>
    <property type="match status" value="1"/>
</dbReference>
<dbReference type="PROSITE" id="PS50023">
    <property type="entry name" value="LIM_DOMAIN_2"/>
    <property type="match status" value="1"/>
</dbReference>
<evidence type="ECO:0000256" key="4">
    <source>
        <dbReference type="PROSITE-ProRule" id="PRU00125"/>
    </source>
</evidence>
<dbReference type="PROSITE" id="PS00478">
    <property type="entry name" value="LIM_DOMAIN_1"/>
    <property type="match status" value="1"/>
</dbReference>
<keyword evidence="1 4" id="KW-0479">Metal-binding</keyword>
<proteinExistence type="predicted"/>
<dbReference type="GO" id="GO:0046872">
    <property type="term" value="F:metal ion binding"/>
    <property type="evidence" value="ECO:0007669"/>
    <property type="project" value="UniProtKB-KW"/>
</dbReference>
<name>A0A914MML3_MELIC</name>
<dbReference type="Pfam" id="PF00412">
    <property type="entry name" value="LIM"/>
    <property type="match status" value="1"/>
</dbReference>
<evidence type="ECO:0000256" key="5">
    <source>
        <dbReference type="SAM" id="Coils"/>
    </source>
</evidence>
<dbReference type="CDD" id="cd09358">
    <property type="entry name" value="LIM_Mical_like"/>
    <property type="match status" value="1"/>
</dbReference>
<feature type="region of interest" description="Disordered" evidence="6">
    <location>
        <begin position="600"/>
        <end position="686"/>
    </location>
</feature>
<dbReference type="Gene3D" id="2.10.110.10">
    <property type="entry name" value="Cysteine Rich Protein"/>
    <property type="match status" value="1"/>
</dbReference>
<keyword evidence="9" id="KW-1185">Reference proteome</keyword>
<feature type="region of interest" description="Disordered" evidence="6">
    <location>
        <begin position="433"/>
        <end position="452"/>
    </location>
</feature>
<evidence type="ECO:0000256" key="6">
    <source>
        <dbReference type="SAM" id="MobiDB-lite"/>
    </source>
</evidence>
<accession>A0A914MML3</accession>
<dbReference type="PANTHER" id="PTHR24206">
    <property type="entry name" value="OS06G0237300 PROTEIN"/>
    <property type="match status" value="1"/>
</dbReference>
<evidence type="ECO:0000256" key="7">
    <source>
        <dbReference type="SAM" id="Phobius"/>
    </source>
</evidence>
<dbReference type="AlphaFoldDB" id="A0A914MML3"/>
<keyword evidence="3 4" id="KW-0440">LIM domain</keyword>
<feature type="compositionally biased region" description="Polar residues" evidence="6">
    <location>
        <begin position="659"/>
        <end position="674"/>
    </location>
</feature>
<evidence type="ECO:0000259" key="8">
    <source>
        <dbReference type="PROSITE" id="PS50023"/>
    </source>
</evidence>
<feature type="region of interest" description="Disordered" evidence="6">
    <location>
        <begin position="470"/>
        <end position="560"/>
    </location>
</feature>
<evidence type="ECO:0000256" key="1">
    <source>
        <dbReference type="ARBA" id="ARBA00022723"/>
    </source>
</evidence>
<keyword evidence="2 4" id="KW-0862">Zinc</keyword>
<protein>
    <submittedName>
        <fullName evidence="10">LIM zinc-binding domain-containing protein</fullName>
    </submittedName>
</protein>
<keyword evidence="5" id="KW-0175">Coiled coil</keyword>
<keyword evidence="7" id="KW-1133">Transmembrane helix</keyword>
<feature type="transmembrane region" description="Helical" evidence="7">
    <location>
        <begin position="725"/>
        <end position="743"/>
    </location>
</feature>
<evidence type="ECO:0000256" key="3">
    <source>
        <dbReference type="ARBA" id="ARBA00023038"/>
    </source>
</evidence>